<keyword evidence="1" id="KW-0732">Signal</keyword>
<dbReference type="AlphaFoldDB" id="A0A4Z0PUE2"/>
<feature type="chain" id="PRO_5021424305" description="Adhesin domain-containing protein" evidence="1">
    <location>
        <begin position="24"/>
        <end position="290"/>
    </location>
</feature>
<evidence type="ECO:0000256" key="1">
    <source>
        <dbReference type="SAM" id="SignalP"/>
    </source>
</evidence>
<comment type="caution">
    <text evidence="2">The sequence shown here is derived from an EMBL/GenBank/DDBJ whole genome shotgun (WGS) entry which is preliminary data.</text>
</comment>
<proteinExistence type="predicted"/>
<dbReference type="Proteomes" id="UP000297739">
    <property type="component" value="Unassembled WGS sequence"/>
</dbReference>
<evidence type="ECO:0000313" key="2">
    <source>
        <dbReference type="EMBL" id="TGE20012.1"/>
    </source>
</evidence>
<dbReference type="EMBL" id="SRLD01000001">
    <property type="protein sequence ID" value="TGE20012.1"/>
    <property type="molecule type" value="Genomic_DNA"/>
</dbReference>
<name>A0A4Z0PUE2_9BACT</name>
<accession>A0A4Z0PUE2</accession>
<dbReference type="OrthoDB" id="937739at2"/>
<gene>
    <name evidence="2" type="ORF">E5J99_00135</name>
</gene>
<reference evidence="2 3" key="1">
    <citation type="submission" date="2019-04" db="EMBL/GenBank/DDBJ databases">
        <authorList>
            <person name="Feng G."/>
            <person name="Zhang J."/>
            <person name="Zhu H."/>
        </authorList>
    </citation>
    <scope>NUCLEOTIDE SEQUENCE [LARGE SCALE GENOMIC DNA]</scope>
    <source>
        <strain evidence="2 3">JCM 17223</strain>
    </source>
</reference>
<keyword evidence="3" id="KW-1185">Reference proteome</keyword>
<evidence type="ECO:0008006" key="4">
    <source>
        <dbReference type="Google" id="ProtNLM"/>
    </source>
</evidence>
<evidence type="ECO:0000313" key="3">
    <source>
        <dbReference type="Proteomes" id="UP000297739"/>
    </source>
</evidence>
<sequence length="290" mass="31749">MKRFTIPGLIGVLALLCSCRLQAQNHFKEQISKEFTLTADPSRSTLALYNINGTVRVRGYTGTKVVLEVTKTIRAQSAQQLELGKKEAFLGFTQRHDSIVAYMQGPFDSRPGNRRGDQRHHRHTDYDYTFDYVVKVPAQMNLHISTVNNGAVVIQDVSGSLKALNINGAVTLKNVRGTTEARTINGNVEASYLASPAGASSYSTINGDITVTYPADVSADVHFKSMHGELLTDFPEVAALPVQAIQNKQTTTSGTKYKLSKDTAVRLGKGGPDFRFETLNGDVTIKQQPK</sequence>
<dbReference type="PROSITE" id="PS51257">
    <property type="entry name" value="PROKAR_LIPOPROTEIN"/>
    <property type="match status" value="1"/>
</dbReference>
<organism evidence="2 3">
    <name type="scientific">Hymenobacter elongatus</name>
    <dbReference type="NCBI Taxonomy" id="877208"/>
    <lineage>
        <taxon>Bacteria</taxon>
        <taxon>Pseudomonadati</taxon>
        <taxon>Bacteroidota</taxon>
        <taxon>Cytophagia</taxon>
        <taxon>Cytophagales</taxon>
        <taxon>Hymenobacteraceae</taxon>
        <taxon>Hymenobacter</taxon>
    </lineage>
</organism>
<dbReference type="RefSeq" id="WP_135495672.1">
    <property type="nucleotide sequence ID" value="NZ_SRLD01000001.1"/>
</dbReference>
<feature type="signal peptide" evidence="1">
    <location>
        <begin position="1"/>
        <end position="23"/>
    </location>
</feature>
<protein>
    <recommendedName>
        <fullName evidence="4">Adhesin domain-containing protein</fullName>
    </recommendedName>
</protein>